<accession>A0ABX1NY69</accession>
<proteinExistence type="predicted"/>
<reference evidence="1 2" key="1">
    <citation type="submission" date="2019-12" db="EMBL/GenBank/DDBJ databases">
        <title>Comparative genomics gives insights into the taxonomy of the Azoarcus-Aromatoleum group and reveals separate origins of nif in the plant-associated Azoarcus and non-plant-associated Aromatoleum sub-groups.</title>
        <authorList>
            <person name="Lafos M."/>
            <person name="Maluk M."/>
            <person name="Batista M."/>
            <person name="Junghare M."/>
            <person name="Carmona M."/>
            <person name="Faoro H."/>
            <person name="Cruz L.M."/>
            <person name="Battistoni F."/>
            <person name="De Souza E."/>
            <person name="Pedrosa F."/>
            <person name="Chen W.-M."/>
            <person name="Poole P.S."/>
            <person name="Dixon R.A."/>
            <person name="James E.K."/>
        </authorList>
    </citation>
    <scope>NUCLEOTIDE SEQUENCE [LARGE SCALE GENOMIC DNA]</scope>
    <source>
        <strain evidence="1 2">PbN1</strain>
    </source>
</reference>
<dbReference type="EMBL" id="WTVP01000054">
    <property type="protein sequence ID" value="NMG16984.1"/>
    <property type="molecule type" value="Genomic_DNA"/>
</dbReference>
<comment type="caution">
    <text evidence="1">The sequence shown here is derived from an EMBL/GenBank/DDBJ whole genome shotgun (WGS) entry which is preliminary data.</text>
</comment>
<evidence type="ECO:0008006" key="3">
    <source>
        <dbReference type="Google" id="ProtNLM"/>
    </source>
</evidence>
<evidence type="ECO:0000313" key="2">
    <source>
        <dbReference type="Proteomes" id="UP000633943"/>
    </source>
</evidence>
<name>A0ABX1NY69_9RHOO</name>
<keyword evidence="2" id="KW-1185">Reference proteome</keyword>
<dbReference type="Proteomes" id="UP000633943">
    <property type="component" value="Unassembled WGS sequence"/>
</dbReference>
<protein>
    <recommendedName>
        <fullName evidence="3">HNH endonuclease</fullName>
    </recommendedName>
</protein>
<gene>
    <name evidence="1" type="ORF">GPA24_15865</name>
</gene>
<sequence length="291" mass="33195">MGLFDKKLSFGAVKDAVKSASIKVSETVQHVDVKGTITHVTETAASITERTTDATKMAYAATKEKAVNAYESVSEEVRSFDYTKLRNAEYYQERYGHYTDLGSKKVSEYFRATFEVDKSTMEMVNDVRSRLPVPARTVDDIFEQCKREAVRRAIAAFALSGVVQNIDDRSEAKYANLSESYNEFRERSGFSMTDDPNFAAMKDIRYEAKRNIPSQLEDGYNKAQHLDPYNADIEHVVAKKEFYDDTLLRVGTTDDEFYSLINSPENLVFAESSFNPFHYTHFIHHADHART</sequence>
<organism evidence="1 2">
    <name type="scientific">Aromatoleum bremense</name>
    <dbReference type="NCBI Taxonomy" id="76115"/>
    <lineage>
        <taxon>Bacteria</taxon>
        <taxon>Pseudomonadati</taxon>
        <taxon>Pseudomonadota</taxon>
        <taxon>Betaproteobacteria</taxon>
        <taxon>Rhodocyclales</taxon>
        <taxon>Rhodocyclaceae</taxon>
        <taxon>Aromatoleum</taxon>
    </lineage>
</organism>
<dbReference type="RefSeq" id="WP_169203535.1">
    <property type="nucleotide sequence ID" value="NZ_CP059467.1"/>
</dbReference>
<evidence type="ECO:0000313" key="1">
    <source>
        <dbReference type="EMBL" id="NMG16984.1"/>
    </source>
</evidence>